<comment type="subcellular location">
    <subcellularLocation>
        <location evidence="2">Cytoplasm</location>
    </subcellularLocation>
</comment>
<keyword evidence="2" id="KW-0678">Repressor</keyword>
<dbReference type="NCBIfam" id="TIGR00090">
    <property type="entry name" value="rsfS_iojap_ybeB"/>
    <property type="match status" value="1"/>
</dbReference>
<dbReference type="HAMAP" id="MF_01477">
    <property type="entry name" value="Iojap_RsfS"/>
    <property type="match status" value="1"/>
</dbReference>
<accession>A0A7M3MD67</accession>
<dbReference type="Gene3D" id="3.30.460.10">
    <property type="entry name" value="Beta Polymerase, domain 2"/>
    <property type="match status" value="1"/>
</dbReference>
<dbReference type="SUPFAM" id="SSF81301">
    <property type="entry name" value="Nucleotidyltransferase"/>
    <property type="match status" value="1"/>
</dbReference>
<keyword evidence="2" id="KW-0963">Cytoplasm</keyword>
<dbReference type="AlphaFoldDB" id="A0A7M3MD67"/>
<dbReference type="OrthoDB" id="9793681at2"/>
<evidence type="ECO:0000313" key="4">
    <source>
        <dbReference type="Proteomes" id="UP000448292"/>
    </source>
</evidence>
<proteinExistence type="inferred from homology"/>
<gene>
    <name evidence="2 3" type="primary">rsfS</name>
    <name evidence="3" type="ORF">DPQ33_13495</name>
</gene>
<evidence type="ECO:0000313" key="3">
    <source>
        <dbReference type="EMBL" id="TVM16035.1"/>
    </source>
</evidence>
<comment type="function">
    <text evidence="2">Functions as a ribosomal silencing factor. Interacts with ribosomal protein uL14 (rplN), blocking formation of intersubunit bridge B8. Prevents association of the 30S and 50S ribosomal subunits and the formation of functional ribosomes, thus repressing translation.</text>
</comment>
<dbReference type="GO" id="GO:0090071">
    <property type="term" value="P:negative regulation of ribosome biogenesis"/>
    <property type="evidence" value="ECO:0007669"/>
    <property type="project" value="UniProtKB-UniRule"/>
</dbReference>
<name>A0A7M3MD67_9BACT</name>
<keyword evidence="2" id="KW-0810">Translation regulation</keyword>
<dbReference type="GO" id="GO:0043023">
    <property type="term" value="F:ribosomal large subunit binding"/>
    <property type="evidence" value="ECO:0007669"/>
    <property type="project" value="TreeGrafter"/>
</dbReference>
<reference evidence="3 4" key="1">
    <citation type="submission" date="2018-06" db="EMBL/GenBank/DDBJ databases">
        <title>Complete genome of Desulfovibrio indonesiensis P37SLT.</title>
        <authorList>
            <person name="Crispim J.S."/>
            <person name="Vidigal P.M.P."/>
            <person name="Silva L.C.F."/>
            <person name="Laguardia C.N."/>
            <person name="Araujo L.C."/>
            <person name="Dias R.S."/>
            <person name="Sousa M.P."/>
            <person name="Paula S.O."/>
            <person name="Silva C."/>
        </authorList>
    </citation>
    <scope>NUCLEOTIDE SEQUENCE [LARGE SCALE GENOMIC DNA]</scope>
    <source>
        <strain evidence="3 4">P37SLT</strain>
    </source>
</reference>
<dbReference type="Pfam" id="PF02410">
    <property type="entry name" value="RsfS"/>
    <property type="match status" value="1"/>
</dbReference>
<dbReference type="GO" id="GO:0005737">
    <property type="term" value="C:cytoplasm"/>
    <property type="evidence" value="ECO:0007669"/>
    <property type="project" value="UniProtKB-SubCell"/>
</dbReference>
<dbReference type="Proteomes" id="UP000448292">
    <property type="component" value="Unassembled WGS sequence"/>
</dbReference>
<comment type="similarity">
    <text evidence="1 2">Belongs to the Iojap/RsfS family.</text>
</comment>
<dbReference type="InterPro" id="IPR043519">
    <property type="entry name" value="NT_sf"/>
</dbReference>
<comment type="subunit">
    <text evidence="2">Interacts with ribosomal protein uL14 (rplN).</text>
</comment>
<evidence type="ECO:0000256" key="1">
    <source>
        <dbReference type="ARBA" id="ARBA00010574"/>
    </source>
</evidence>
<organism evidence="3 4">
    <name type="scientific">Oceanidesulfovibrio indonesiensis</name>
    <dbReference type="NCBI Taxonomy" id="54767"/>
    <lineage>
        <taxon>Bacteria</taxon>
        <taxon>Pseudomonadati</taxon>
        <taxon>Thermodesulfobacteriota</taxon>
        <taxon>Desulfovibrionia</taxon>
        <taxon>Desulfovibrionales</taxon>
        <taxon>Desulfovibrionaceae</taxon>
        <taxon>Oceanidesulfovibrio</taxon>
    </lineage>
</organism>
<comment type="caution">
    <text evidence="3">The sequence shown here is derived from an EMBL/GenBank/DDBJ whole genome shotgun (WGS) entry which is preliminary data.</text>
</comment>
<dbReference type="EMBL" id="QMIE01000013">
    <property type="protein sequence ID" value="TVM16035.1"/>
    <property type="molecule type" value="Genomic_DNA"/>
</dbReference>
<sequence length="142" mass="15476">MTVPEKKFSAIPTAEKVRLLAGLLYEKQGREIIALDLSRQPTPTEAAILVSATSARHAKALADAVLDKCRDENIEYLGMEGYKGGLWILMDLNDLLIHIFQGEGRSLFNLEGLWAGAGRLDTGIADESSGRPDDGDFGDEDE</sequence>
<dbReference type="GO" id="GO:0042256">
    <property type="term" value="P:cytosolic ribosome assembly"/>
    <property type="evidence" value="ECO:0007669"/>
    <property type="project" value="UniProtKB-UniRule"/>
</dbReference>
<evidence type="ECO:0000256" key="2">
    <source>
        <dbReference type="HAMAP-Rule" id="MF_01477"/>
    </source>
</evidence>
<dbReference type="GO" id="GO:0017148">
    <property type="term" value="P:negative regulation of translation"/>
    <property type="evidence" value="ECO:0007669"/>
    <property type="project" value="UniProtKB-UniRule"/>
</dbReference>
<dbReference type="PANTHER" id="PTHR21043:SF0">
    <property type="entry name" value="MITOCHONDRIAL ASSEMBLY OF RIBOSOMAL LARGE SUBUNIT PROTEIN 1"/>
    <property type="match status" value="1"/>
</dbReference>
<dbReference type="PANTHER" id="PTHR21043">
    <property type="entry name" value="IOJAP SUPERFAMILY ORTHOLOG"/>
    <property type="match status" value="1"/>
</dbReference>
<protein>
    <recommendedName>
        <fullName evidence="2">Ribosomal silencing factor RsfS</fullName>
    </recommendedName>
</protein>
<dbReference type="InterPro" id="IPR004394">
    <property type="entry name" value="Iojap/RsfS/C7orf30"/>
</dbReference>
<keyword evidence="4" id="KW-1185">Reference proteome</keyword>